<dbReference type="Proteomes" id="UP000228987">
    <property type="component" value="Unassembled WGS sequence"/>
</dbReference>
<comment type="similarity">
    <text evidence="1">Belongs to the metallo-beta-lactamase superfamily. Class-B beta-lactamase family.</text>
</comment>
<name>A0A2A5CG64_9GAMM</name>
<dbReference type="SMART" id="SM00849">
    <property type="entry name" value="Lactamase_B"/>
    <property type="match status" value="1"/>
</dbReference>
<reference evidence="5" key="1">
    <citation type="submission" date="2017-08" db="EMBL/GenBank/DDBJ databases">
        <title>A dynamic microbial community with high functional redundancy inhabits the cold, oxic subseafloor aquifer.</title>
        <authorList>
            <person name="Tully B.J."/>
            <person name="Wheat C.G."/>
            <person name="Glazer B.T."/>
            <person name="Huber J.A."/>
        </authorList>
    </citation>
    <scope>NUCLEOTIDE SEQUENCE [LARGE SCALE GENOMIC DNA]</scope>
</reference>
<dbReference type="InterPro" id="IPR050855">
    <property type="entry name" value="NDM-1-like"/>
</dbReference>
<evidence type="ECO:0000256" key="1">
    <source>
        <dbReference type="ARBA" id="ARBA00005250"/>
    </source>
</evidence>
<dbReference type="CDD" id="cd16282">
    <property type="entry name" value="metallo-hydrolase-like_MBL-fold"/>
    <property type="match status" value="1"/>
</dbReference>
<keyword evidence="2" id="KW-0732">Signal</keyword>
<dbReference type="Pfam" id="PF00753">
    <property type="entry name" value="Lactamase_B"/>
    <property type="match status" value="1"/>
</dbReference>
<comment type="caution">
    <text evidence="4">The sequence shown here is derived from an EMBL/GenBank/DDBJ whole genome shotgun (WGS) entry which is preliminary data.</text>
</comment>
<organism evidence="4 5">
    <name type="scientific">SAR86 cluster bacterium</name>
    <dbReference type="NCBI Taxonomy" id="2030880"/>
    <lineage>
        <taxon>Bacteria</taxon>
        <taxon>Pseudomonadati</taxon>
        <taxon>Pseudomonadota</taxon>
        <taxon>Gammaproteobacteria</taxon>
        <taxon>SAR86 cluster</taxon>
    </lineage>
</organism>
<accession>A0A2A5CG64</accession>
<sequence length="306" mass="33155">MLKHFLFVSFLFLGNLAFAQLAPNPMIEENAVIQLGEYTYGISDNNIGGVPNVGIVIGELATLIIDPGMGRQNGEIVLREAQRLSDNTQFYIVSTHYHPEHTTGYIAFPESAIYINSTTQENEFTENGQRMIDLFSGFSPKMGELLADAQRRVANIIFDRTISINLGGVTVNLEVVGPTHTIGDTGIFVLEDRVLFTGDVVMNNSFLAATPGSSISAWLKAFDTFDALEPVVIVPAHGEIGDGSLIGMQREIVAGIRDETLRLKAQGQSADAVADAISTSLSAEHPDWPRANGIASLARSAWEESE</sequence>
<dbReference type="SUPFAM" id="SSF56281">
    <property type="entry name" value="Metallo-hydrolase/oxidoreductase"/>
    <property type="match status" value="1"/>
</dbReference>
<dbReference type="InterPro" id="IPR036866">
    <property type="entry name" value="RibonucZ/Hydroxyglut_hydro"/>
</dbReference>
<dbReference type="Gene3D" id="3.60.15.10">
    <property type="entry name" value="Ribonuclease Z/Hydroxyacylglutathione hydrolase-like"/>
    <property type="match status" value="1"/>
</dbReference>
<dbReference type="PANTHER" id="PTHR42951:SF4">
    <property type="entry name" value="ACYL-COENZYME A THIOESTERASE MBLAC2"/>
    <property type="match status" value="1"/>
</dbReference>
<dbReference type="InterPro" id="IPR001279">
    <property type="entry name" value="Metallo-B-lactamas"/>
</dbReference>
<gene>
    <name evidence="4" type="ORF">COA71_02990</name>
</gene>
<dbReference type="EMBL" id="NVWI01000002">
    <property type="protein sequence ID" value="PCJ42495.1"/>
    <property type="molecule type" value="Genomic_DNA"/>
</dbReference>
<feature type="signal peptide" evidence="2">
    <location>
        <begin position="1"/>
        <end position="19"/>
    </location>
</feature>
<proteinExistence type="inferred from homology"/>
<evidence type="ECO:0000313" key="4">
    <source>
        <dbReference type="EMBL" id="PCJ42495.1"/>
    </source>
</evidence>
<dbReference type="GO" id="GO:0017001">
    <property type="term" value="P:antibiotic catabolic process"/>
    <property type="evidence" value="ECO:0007669"/>
    <property type="project" value="UniProtKB-ARBA"/>
</dbReference>
<dbReference type="PANTHER" id="PTHR42951">
    <property type="entry name" value="METALLO-BETA-LACTAMASE DOMAIN-CONTAINING"/>
    <property type="match status" value="1"/>
</dbReference>
<feature type="chain" id="PRO_5012652999" description="Metallo-beta-lactamase domain-containing protein" evidence="2">
    <location>
        <begin position="20"/>
        <end position="306"/>
    </location>
</feature>
<feature type="domain" description="Metallo-beta-lactamase" evidence="3">
    <location>
        <begin position="50"/>
        <end position="237"/>
    </location>
</feature>
<protein>
    <recommendedName>
        <fullName evidence="3">Metallo-beta-lactamase domain-containing protein</fullName>
    </recommendedName>
</protein>
<evidence type="ECO:0000259" key="3">
    <source>
        <dbReference type="SMART" id="SM00849"/>
    </source>
</evidence>
<dbReference type="AlphaFoldDB" id="A0A2A5CG64"/>
<evidence type="ECO:0000256" key="2">
    <source>
        <dbReference type="SAM" id="SignalP"/>
    </source>
</evidence>
<evidence type="ECO:0000313" key="5">
    <source>
        <dbReference type="Proteomes" id="UP000228987"/>
    </source>
</evidence>